<dbReference type="STRING" id="106004.A0A1Y2G1H1"/>
<sequence length="503" mass="53237">MDDNPWGNPSPSPQQTPPPDLPPASPSLSINTEDSAEPDWQAPQDQDGQEPTTTVTDQHLVSPPIDDHNQDEDDTGQVNEQETVKQELDEVNEQEDEAPAPTQADDKDQGLSDNDEAAPAPKSDAPSSPPKPTTLSMTLPPLDDGPPMDSFSDDEEVDQQPSTEAAAVGDSFDDDFDDFGEAGAGDGDDDFGDFGDFDAGDMGSGDDAFAGAGSFVEEEMAPPPPQPQPPVASTSRSGYPPLQLDLSNTSKAAIGEQLKGFLDGVYPGAAEAVSDEPERQVEGAAQVLVNEPLRGLLSTLSSLPPLRPLDWRRSRIRREHLIALGVPVNLDDSADSKPLASLVLPSQINTLNNSPSIRSASPSGPRSSTPPGAPYSPSSAYPPSRSGTPFADRERQRASALPPPLDRKRADTVCAIGADDLVLLSVSKLRELRDEIEALSNEASGVLTHALLMREKEVGDAETYNGMIQDLVMAAAKAKTTSGRGSATPTRSSSGRWGRNPVK</sequence>
<feature type="region of interest" description="Disordered" evidence="2">
    <location>
        <begin position="1"/>
        <end position="250"/>
    </location>
</feature>
<evidence type="ECO:0000256" key="2">
    <source>
        <dbReference type="SAM" id="MobiDB-lite"/>
    </source>
</evidence>
<reference evidence="3 4" key="1">
    <citation type="submission" date="2016-07" db="EMBL/GenBank/DDBJ databases">
        <title>Pervasive Adenine N6-methylation of Active Genes in Fungi.</title>
        <authorList>
            <consortium name="DOE Joint Genome Institute"/>
            <person name="Mondo S.J."/>
            <person name="Dannebaum R.O."/>
            <person name="Kuo R.C."/>
            <person name="Labutti K."/>
            <person name="Haridas S."/>
            <person name="Kuo A."/>
            <person name="Salamov A."/>
            <person name="Ahrendt S.R."/>
            <person name="Lipzen A."/>
            <person name="Sullivan W."/>
            <person name="Andreopoulos W.B."/>
            <person name="Clum A."/>
            <person name="Lindquist E."/>
            <person name="Daum C."/>
            <person name="Ramamoorthy G.K."/>
            <person name="Gryganskyi A."/>
            <person name="Culley D."/>
            <person name="Magnuson J.K."/>
            <person name="James T.Y."/>
            <person name="O'Malley M.A."/>
            <person name="Stajich J.E."/>
            <person name="Spatafora J.W."/>
            <person name="Visel A."/>
            <person name="Grigoriev I.V."/>
        </authorList>
    </citation>
    <scope>NUCLEOTIDE SEQUENCE [LARGE SCALE GENOMIC DNA]</scope>
    <source>
        <strain evidence="3 4">62-1032</strain>
    </source>
</reference>
<feature type="region of interest" description="Disordered" evidence="2">
    <location>
        <begin position="479"/>
        <end position="503"/>
    </location>
</feature>
<dbReference type="Proteomes" id="UP000193467">
    <property type="component" value="Unassembled WGS sequence"/>
</dbReference>
<dbReference type="Pfam" id="PF17104">
    <property type="entry name" value="YBL010C_LAA2"/>
    <property type="match status" value="1"/>
</dbReference>
<name>A0A1Y2G1H1_9BASI</name>
<feature type="compositionally biased region" description="Low complexity" evidence="2">
    <location>
        <begin position="354"/>
        <end position="387"/>
    </location>
</feature>
<gene>
    <name evidence="3" type="ORF">BCR35DRAFT_323522</name>
</gene>
<protein>
    <submittedName>
        <fullName evidence="3">Uncharacterized protein</fullName>
    </submittedName>
</protein>
<evidence type="ECO:0000313" key="3">
    <source>
        <dbReference type="EMBL" id="ORY90744.1"/>
    </source>
</evidence>
<feature type="compositionally biased region" description="Pro residues" evidence="2">
    <location>
        <begin position="8"/>
        <end position="25"/>
    </location>
</feature>
<feature type="compositionally biased region" description="Pro residues" evidence="2">
    <location>
        <begin position="221"/>
        <end position="230"/>
    </location>
</feature>
<accession>A0A1Y2G1H1</accession>
<feature type="compositionally biased region" description="Polar residues" evidence="2">
    <location>
        <begin position="479"/>
        <end position="495"/>
    </location>
</feature>
<feature type="compositionally biased region" description="Low complexity" evidence="2">
    <location>
        <begin position="205"/>
        <end position="215"/>
    </location>
</feature>
<dbReference type="PANTHER" id="PTHR38698:SF1">
    <property type="entry name" value="FUNGAL PROTEIN"/>
    <property type="match status" value="1"/>
</dbReference>
<comment type="caution">
    <text evidence="3">The sequence shown here is derived from an EMBL/GenBank/DDBJ whole genome shotgun (WGS) entry which is preliminary data.</text>
</comment>
<dbReference type="InParanoid" id="A0A1Y2G1H1"/>
<evidence type="ECO:0000256" key="1">
    <source>
        <dbReference type="SAM" id="Coils"/>
    </source>
</evidence>
<feature type="region of interest" description="Disordered" evidence="2">
    <location>
        <begin position="351"/>
        <end position="407"/>
    </location>
</feature>
<dbReference type="InterPro" id="IPR031355">
    <property type="entry name" value="YBL010C/LAA2-like"/>
</dbReference>
<proteinExistence type="predicted"/>
<dbReference type="EMBL" id="MCGR01000003">
    <property type="protein sequence ID" value="ORY90744.1"/>
    <property type="molecule type" value="Genomic_DNA"/>
</dbReference>
<organism evidence="3 4">
    <name type="scientific">Leucosporidium creatinivorum</name>
    <dbReference type="NCBI Taxonomy" id="106004"/>
    <lineage>
        <taxon>Eukaryota</taxon>
        <taxon>Fungi</taxon>
        <taxon>Dikarya</taxon>
        <taxon>Basidiomycota</taxon>
        <taxon>Pucciniomycotina</taxon>
        <taxon>Microbotryomycetes</taxon>
        <taxon>Leucosporidiales</taxon>
        <taxon>Leucosporidium</taxon>
    </lineage>
</organism>
<feature type="coiled-coil region" evidence="1">
    <location>
        <begin position="422"/>
        <end position="449"/>
    </location>
</feature>
<feature type="compositionally biased region" description="Low complexity" evidence="2">
    <location>
        <begin position="117"/>
        <end position="126"/>
    </location>
</feature>
<dbReference type="AlphaFoldDB" id="A0A1Y2G1H1"/>
<keyword evidence="1" id="KW-0175">Coiled coil</keyword>
<feature type="compositionally biased region" description="Acidic residues" evidence="2">
    <location>
        <begin position="89"/>
        <end position="98"/>
    </location>
</feature>
<feature type="compositionally biased region" description="Polar residues" evidence="2">
    <location>
        <begin position="43"/>
        <end position="59"/>
    </location>
</feature>
<dbReference type="PANTHER" id="PTHR38698">
    <property type="entry name" value="EXPRESSED PROTEIN"/>
    <property type="match status" value="1"/>
</dbReference>
<feature type="compositionally biased region" description="Acidic residues" evidence="2">
    <location>
        <begin position="171"/>
        <end position="199"/>
    </location>
</feature>
<dbReference type="OrthoDB" id="5378975at2759"/>
<evidence type="ECO:0000313" key="4">
    <source>
        <dbReference type="Proteomes" id="UP000193467"/>
    </source>
</evidence>
<keyword evidence="4" id="KW-1185">Reference proteome</keyword>